<comment type="caution">
    <text evidence="2">The sequence shown here is derived from an EMBL/GenBank/DDBJ whole genome shotgun (WGS) entry which is preliminary data.</text>
</comment>
<reference evidence="2 3" key="1">
    <citation type="submission" date="2016-06" db="EMBL/GenBank/DDBJ databases">
        <authorList>
            <person name="Kjaerup R.B."/>
            <person name="Dalgaard T.S."/>
            <person name="Juul-Madsen H.R."/>
        </authorList>
    </citation>
    <scope>NUCLEOTIDE SEQUENCE [LARGE SCALE GENOMIC DNA]</scope>
    <source>
        <strain evidence="2 3">1081914.2</strain>
    </source>
</reference>
<dbReference type="STRING" id="1790.A5645_06545"/>
<evidence type="ECO:0000313" key="2">
    <source>
        <dbReference type="EMBL" id="OBI92379.1"/>
    </source>
</evidence>
<sequence>MGLFGQKATGPRSGAAGPAKQPPRESPQRRAIKAFDRGEEFFQIQLPHAADVGATLGLIEQAGWRLEHADWVATDEVVGIYLFRRDEAREDRATAPQPAEEHAAEPDPADVPTEVSAEAPAETPTEVPADVPAEKKTKVRCHACQHVHSVSVHETSFVCPNCNARLKRKKT</sequence>
<evidence type="ECO:0000256" key="1">
    <source>
        <dbReference type="SAM" id="MobiDB-lite"/>
    </source>
</evidence>
<feature type="compositionally biased region" description="Basic and acidic residues" evidence="1">
    <location>
        <begin position="89"/>
        <end position="105"/>
    </location>
</feature>
<name>A0A1A3D007_MYCAS</name>
<evidence type="ECO:0000313" key="3">
    <source>
        <dbReference type="Proteomes" id="UP000093795"/>
    </source>
</evidence>
<accession>A0A1A3D007</accession>
<feature type="region of interest" description="Disordered" evidence="1">
    <location>
        <begin position="89"/>
        <end position="132"/>
    </location>
</feature>
<feature type="region of interest" description="Disordered" evidence="1">
    <location>
        <begin position="1"/>
        <end position="30"/>
    </location>
</feature>
<gene>
    <name evidence="2" type="ORF">A9X01_09480</name>
</gene>
<organism evidence="2 3">
    <name type="scientific">Mycobacterium asiaticum</name>
    <dbReference type="NCBI Taxonomy" id="1790"/>
    <lineage>
        <taxon>Bacteria</taxon>
        <taxon>Bacillati</taxon>
        <taxon>Actinomycetota</taxon>
        <taxon>Actinomycetes</taxon>
        <taxon>Mycobacteriales</taxon>
        <taxon>Mycobacteriaceae</taxon>
        <taxon>Mycobacterium</taxon>
    </lineage>
</organism>
<dbReference type="Proteomes" id="UP000093795">
    <property type="component" value="Unassembled WGS sequence"/>
</dbReference>
<dbReference type="EMBL" id="LZKQ01000011">
    <property type="protein sequence ID" value="OBI92379.1"/>
    <property type="molecule type" value="Genomic_DNA"/>
</dbReference>
<proteinExistence type="predicted"/>
<dbReference type="AlphaFoldDB" id="A0A1A3D007"/>
<protein>
    <submittedName>
        <fullName evidence="2">Uncharacterized protein</fullName>
    </submittedName>
</protein>